<proteinExistence type="predicted"/>
<dbReference type="EMBL" id="VSRR010147009">
    <property type="protein sequence ID" value="MPD05644.1"/>
    <property type="molecule type" value="Genomic_DNA"/>
</dbReference>
<comment type="caution">
    <text evidence="1">The sequence shown here is derived from an EMBL/GenBank/DDBJ whole genome shotgun (WGS) entry which is preliminary data.</text>
</comment>
<reference evidence="1 2" key="1">
    <citation type="submission" date="2019-05" db="EMBL/GenBank/DDBJ databases">
        <title>Another draft genome of Portunus trituberculatus and its Hox gene families provides insights of decapod evolution.</title>
        <authorList>
            <person name="Jeong J.-H."/>
            <person name="Song I."/>
            <person name="Kim S."/>
            <person name="Choi T."/>
            <person name="Kim D."/>
            <person name="Ryu S."/>
            <person name="Kim W."/>
        </authorList>
    </citation>
    <scope>NUCLEOTIDE SEQUENCE [LARGE SCALE GENOMIC DNA]</scope>
    <source>
        <tissue evidence="1">Muscle</tissue>
    </source>
</reference>
<evidence type="ECO:0000313" key="2">
    <source>
        <dbReference type="Proteomes" id="UP000324222"/>
    </source>
</evidence>
<dbReference type="Proteomes" id="UP000324222">
    <property type="component" value="Unassembled WGS sequence"/>
</dbReference>
<dbReference type="AlphaFoldDB" id="A0A5B7KFP3"/>
<keyword evidence="2" id="KW-1185">Reference proteome</keyword>
<gene>
    <name evidence="1" type="ORF">E2C01_101399</name>
</gene>
<accession>A0A5B7KFP3</accession>
<organism evidence="1 2">
    <name type="scientific">Portunus trituberculatus</name>
    <name type="common">Swimming crab</name>
    <name type="synonym">Neptunus trituberculatus</name>
    <dbReference type="NCBI Taxonomy" id="210409"/>
    <lineage>
        <taxon>Eukaryota</taxon>
        <taxon>Metazoa</taxon>
        <taxon>Ecdysozoa</taxon>
        <taxon>Arthropoda</taxon>
        <taxon>Crustacea</taxon>
        <taxon>Multicrustacea</taxon>
        <taxon>Malacostraca</taxon>
        <taxon>Eumalacostraca</taxon>
        <taxon>Eucarida</taxon>
        <taxon>Decapoda</taxon>
        <taxon>Pleocyemata</taxon>
        <taxon>Brachyura</taxon>
        <taxon>Eubrachyura</taxon>
        <taxon>Portunoidea</taxon>
        <taxon>Portunidae</taxon>
        <taxon>Portuninae</taxon>
        <taxon>Portunus</taxon>
    </lineage>
</organism>
<name>A0A5B7KFP3_PORTR</name>
<protein>
    <submittedName>
        <fullName evidence="1">Uncharacterized protein</fullName>
    </submittedName>
</protein>
<sequence length="42" mass="4655">MLAIPSTSFVPRSFEEIAIKIKTQYPLMSCLTGGKTSFTVFL</sequence>
<evidence type="ECO:0000313" key="1">
    <source>
        <dbReference type="EMBL" id="MPD05644.1"/>
    </source>
</evidence>